<dbReference type="InterPro" id="IPR009072">
    <property type="entry name" value="Histone-fold"/>
</dbReference>
<accession>A0A4Z1KTK2</accession>
<evidence type="ECO:0000313" key="2">
    <source>
        <dbReference type="Proteomes" id="UP000297280"/>
    </source>
</evidence>
<comment type="caution">
    <text evidence="1">The sequence shown here is derived from an EMBL/GenBank/DDBJ whole genome shotgun (WGS) entry which is preliminary data.</text>
</comment>
<dbReference type="SUPFAM" id="SSF47113">
    <property type="entry name" value="Histone-fold"/>
    <property type="match status" value="1"/>
</dbReference>
<dbReference type="Gene3D" id="1.10.20.10">
    <property type="entry name" value="Histone, subunit A"/>
    <property type="match status" value="1"/>
</dbReference>
<protein>
    <recommendedName>
        <fullName evidence="3">Histone H2A/H2B/H3 domain-containing protein</fullName>
    </recommendedName>
</protein>
<dbReference type="Proteomes" id="UP000297280">
    <property type="component" value="Unassembled WGS sequence"/>
</dbReference>
<name>A0A4Z1KTK2_9HELO</name>
<proteinExistence type="predicted"/>
<gene>
    <name evidence="1" type="ORF">BPOR_0210g00040</name>
</gene>
<organism evidence="1 2">
    <name type="scientific">Botrytis porri</name>
    <dbReference type="NCBI Taxonomy" id="87229"/>
    <lineage>
        <taxon>Eukaryota</taxon>
        <taxon>Fungi</taxon>
        <taxon>Dikarya</taxon>
        <taxon>Ascomycota</taxon>
        <taxon>Pezizomycotina</taxon>
        <taxon>Leotiomycetes</taxon>
        <taxon>Helotiales</taxon>
        <taxon>Sclerotiniaceae</taxon>
        <taxon>Botrytis</taxon>
    </lineage>
</organism>
<reference evidence="1 2" key="1">
    <citation type="submission" date="2017-12" db="EMBL/GenBank/DDBJ databases">
        <title>Comparative genomics of Botrytis spp.</title>
        <authorList>
            <person name="Valero-Jimenez C.A."/>
            <person name="Tapia P."/>
            <person name="Veloso J."/>
            <person name="Silva-Moreno E."/>
            <person name="Staats M."/>
            <person name="Valdes J.H."/>
            <person name="Van Kan J.A.L."/>
        </authorList>
    </citation>
    <scope>NUCLEOTIDE SEQUENCE [LARGE SCALE GENOMIC DNA]</scope>
    <source>
        <strain evidence="1 2">MUCL3349</strain>
    </source>
</reference>
<sequence>MEKVKRTTRKRQHIVGGGARRLFNKTPRRDVNYPRKKNDWGLLALHPKTDLIIPKSTFATLAREIMKDIKPGENYEIDQHALDSLQECAEAYVVQEFESESLLSL</sequence>
<dbReference type="AlphaFoldDB" id="A0A4Z1KTK2"/>
<keyword evidence="2" id="KW-1185">Reference proteome</keyword>
<dbReference type="GO" id="GO:0046982">
    <property type="term" value="F:protein heterodimerization activity"/>
    <property type="evidence" value="ECO:0007669"/>
    <property type="project" value="InterPro"/>
</dbReference>
<evidence type="ECO:0000313" key="1">
    <source>
        <dbReference type="EMBL" id="TGO87675.1"/>
    </source>
</evidence>
<dbReference type="EMBL" id="PQXO01000210">
    <property type="protein sequence ID" value="TGO87675.1"/>
    <property type="molecule type" value="Genomic_DNA"/>
</dbReference>
<dbReference type="STRING" id="87229.A0A4Z1KTK2"/>
<evidence type="ECO:0008006" key="3">
    <source>
        <dbReference type="Google" id="ProtNLM"/>
    </source>
</evidence>